<evidence type="ECO:0000256" key="6">
    <source>
        <dbReference type="ARBA" id="ARBA00023316"/>
    </source>
</evidence>
<keyword evidence="10" id="KW-1185">Reference proteome</keyword>
<feature type="active site" description="Proton donor/acceptor" evidence="7">
    <location>
        <position position="74"/>
    </location>
</feature>
<dbReference type="PANTHER" id="PTHR21198:SF3">
    <property type="entry name" value="GLUTAMATE RACEMASE"/>
    <property type="match status" value="1"/>
</dbReference>
<comment type="pathway">
    <text evidence="7">Cell wall biogenesis; peptidoglycan biosynthesis.</text>
</comment>
<organism evidence="9">
    <name type="scientific">Leptospira ellisii</name>
    <dbReference type="NCBI Taxonomy" id="2023197"/>
    <lineage>
        <taxon>Bacteria</taxon>
        <taxon>Pseudomonadati</taxon>
        <taxon>Spirochaetota</taxon>
        <taxon>Spirochaetia</taxon>
        <taxon>Leptospirales</taxon>
        <taxon>Leptospiraceae</taxon>
        <taxon>Leptospira</taxon>
    </lineage>
</organism>
<feature type="binding site" evidence="7">
    <location>
        <begin position="43"/>
        <end position="44"/>
    </location>
    <ligand>
        <name>substrate</name>
    </ligand>
</feature>
<reference evidence="9" key="1">
    <citation type="submission" date="2017-07" db="EMBL/GenBank/DDBJ databases">
        <title>Leptospira spp. isolated from tropical soils.</title>
        <authorList>
            <person name="Thibeaux R."/>
            <person name="Iraola G."/>
            <person name="Ferres I."/>
            <person name="Bierque E."/>
            <person name="Girault D."/>
            <person name="Soupe-Gilbert M.-E."/>
            <person name="Picardeau M."/>
            <person name="Goarant C."/>
        </authorList>
    </citation>
    <scope>NUCLEOTIDE SEQUENCE [LARGE SCALE GENOMIC DNA]</scope>
    <source>
        <strain evidence="9">ATI7-C-A5</strain>
    </source>
</reference>
<name>A0A2N0B798_9LEPT</name>
<keyword evidence="3 7" id="KW-0133">Cell shape</keyword>
<dbReference type="Pfam" id="PF01177">
    <property type="entry name" value="Asp_Glu_race"/>
    <property type="match status" value="1"/>
</dbReference>
<comment type="caution">
    <text evidence="9">The sequence shown here is derived from an EMBL/GenBank/DDBJ whole genome shotgun (WGS) entry which is preliminary data.</text>
</comment>
<evidence type="ECO:0000256" key="1">
    <source>
        <dbReference type="ARBA" id="ARBA00001602"/>
    </source>
</evidence>
<comment type="similarity">
    <text evidence="7">Belongs to the aspartate/glutamate racemases family.</text>
</comment>
<dbReference type="GO" id="GO:0071555">
    <property type="term" value="P:cell wall organization"/>
    <property type="evidence" value="ECO:0007669"/>
    <property type="project" value="UniProtKB-KW"/>
</dbReference>
<dbReference type="OrthoDB" id="9801055at2"/>
<evidence type="ECO:0000256" key="3">
    <source>
        <dbReference type="ARBA" id="ARBA00022960"/>
    </source>
</evidence>
<dbReference type="AlphaFoldDB" id="A0A2N0B798"/>
<evidence type="ECO:0000313" key="10">
    <source>
        <dbReference type="Proteomes" id="UP000232122"/>
    </source>
</evidence>
<protein>
    <recommendedName>
        <fullName evidence="2 7">Glutamate racemase</fullName>
        <ecNumber evidence="2 7">5.1.1.3</ecNumber>
    </recommendedName>
</protein>
<reference evidence="8 10" key="2">
    <citation type="journal article" date="2018" name="Microb. Genom.">
        <title>Deciphering the unexplored Leptospira diversity from soils uncovers genomic evolution to virulence.</title>
        <authorList>
            <person name="Thibeaux R."/>
            <person name="Iraola G."/>
            <person name="Ferres I."/>
            <person name="Bierque E."/>
            <person name="Girault D."/>
            <person name="Soupe-Gilbert M.E."/>
            <person name="Picardeau M."/>
            <person name="Goarant C."/>
        </authorList>
    </citation>
    <scope>NUCLEOTIDE SEQUENCE [LARGE SCALE GENOMIC DNA]</scope>
    <source>
        <strain evidence="8 10">ATI7-C-A5</strain>
    </source>
</reference>
<evidence type="ECO:0000313" key="9">
    <source>
        <dbReference type="EMBL" id="PJZ92399.1"/>
    </source>
</evidence>
<accession>A0A2N0B798</accession>
<evidence type="ECO:0000256" key="7">
    <source>
        <dbReference type="HAMAP-Rule" id="MF_00258"/>
    </source>
</evidence>
<gene>
    <name evidence="7 9" type="primary">murI</name>
    <name evidence="8" type="ORF">CH379_017580</name>
    <name evidence="9" type="ORF">CH379_13400</name>
</gene>
<dbReference type="Gene3D" id="3.40.50.1860">
    <property type="match status" value="2"/>
</dbReference>
<keyword evidence="5 7" id="KW-0413">Isomerase</keyword>
<evidence type="ECO:0000313" key="8">
    <source>
        <dbReference type="EMBL" id="MDV6237449.1"/>
    </source>
</evidence>
<keyword evidence="4 7" id="KW-0573">Peptidoglycan synthesis</keyword>
<feature type="binding site" evidence="7">
    <location>
        <begin position="183"/>
        <end position="184"/>
    </location>
    <ligand>
        <name>substrate</name>
    </ligand>
</feature>
<dbReference type="NCBIfam" id="TIGR00067">
    <property type="entry name" value="glut_race"/>
    <property type="match status" value="1"/>
</dbReference>
<reference evidence="8" key="3">
    <citation type="submission" date="2023-10" db="EMBL/GenBank/DDBJ databases">
        <authorList>
            <person name="Picardeau M."/>
            <person name="Thibeaux R."/>
        </authorList>
    </citation>
    <scope>NUCLEOTIDE SEQUENCE</scope>
    <source>
        <strain evidence="8">ATI7-C-A5</strain>
    </source>
</reference>
<dbReference type="Proteomes" id="UP000232122">
    <property type="component" value="Unassembled WGS sequence"/>
</dbReference>
<dbReference type="EC" id="5.1.1.3" evidence="2 7"/>
<evidence type="ECO:0000256" key="2">
    <source>
        <dbReference type="ARBA" id="ARBA00013090"/>
    </source>
</evidence>
<dbReference type="GO" id="GO:0009252">
    <property type="term" value="P:peptidoglycan biosynthetic process"/>
    <property type="evidence" value="ECO:0007669"/>
    <property type="project" value="UniProtKB-UniRule"/>
</dbReference>
<feature type="binding site" evidence="7">
    <location>
        <begin position="11"/>
        <end position="12"/>
    </location>
    <ligand>
        <name>substrate</name>
    </ligand>
</feature>
<feature type="binding site" evidence="7">
    <location>
        <begin position="75"/>
        <end position="76"/>
    </location>
    <ligand>
        <name>substrate</name>
    </ligand>
</feature>
<dbReference type="GO" id="GO:0008360">
    <property type="term" value="P:regulation of cell shape"/>
    <property type="evidence" value="ECO:0007669"/>
    <property type="project" value="UniProtKB-KW"/>
</dbReference>
<dbReference type="InterPro" id="IPR001920">
    <property type="entry name" value="Asp/Glu_race"/>
</dbReference>
<dbReference type="InterPro" id="IPR004391">
    <property type="entry name" value="Glu_race"/>
</dbReference>
<dbReference type="HAMAP" id="MF_00258">
    <property type="entry name" value="Glu_racemase"/>
    <property type="match status" value="1"/>
</dbReference>
<proteinExistence type="inferred from homology"/>
<keyword evidence="6 7" id="KW-0961">Cell wall biogenesis/degradation</keyword>
<dbReference type="GO" id="GO:0008881">
    <property type="term" value="F:glutamate racemase activity"/>
    <property type="evidence" value="ECO:0007669"/>
    <property type="project" value="UniProtKB-UniRule"/>
</dbReference>
<dbReference type="UniPathway" id="UPA00219"/>
<evidence type="ECO:0000256" key="5">
    <source>
        <dbReference type="ARBA" id="ARBA00023235"/>
    </source>
</evidence>
<comment type="function">
    <text evidence="7">Provides the (R)-glutamate required for cell wall biosynthesis.</text>
</comment>
<evidence type="ECO:0000256" key="4">
    <source>
        <dbReference type="ARBA" id="ARBA00022984"/>
    </source>
</evidence>
<dbReference type="EMBL" id="NPEF01000140">
    <property type="protein sequence ID" value="PJZ92399.1"/>
    <property type="molecule type" value="Genomic_DNA"/>
</dbReference>
<dbReference type="SUPFAM" id="SSF53681">
    <property type="entry name" value="Aspartate/glutamate racemase"/>
    <property type="match status" value="2"/>
</dbReference>
<dbReference type="InterPro" id="IPR015942">
    <property type="entry name" value="Asp/Glu/hydantoin_racemase"/>
</dbReference>
<sequence length="258" mass="28483">MSPPLKIGLMDSGTGGLSVLKEILKYDADLEIFYYGDLRNGPYGEKSAGVVLELTRNVCSRLAKEGAQAILLACNTATSAAAETLRREFAIPIFGMEPAIKPAVLKNPGGKVALLATPVTQKEEKLQRLKKELNAEDSILPVSCPGLAALVDLGEFEKAEAYLFPILEELKLRNVRAIVLGCTHYVFLKHIVMKLYPEAELFDGNAGTVRHLFHSLSIKISGSKEEKKSSIRYRIELNTDDGDRLRFAESLLTERENY</sequence>
<dbReference type="RefSeq" id="WP_100765312.1">
    <property type="nucleotide sequence ID" value="NZ_NPEF02000025.1"/>
</dbReference>
<comment type="catalytic activity">
    <reaction evidence="1 7">
        <text>L-glutamate = D-glutamate</text>
        <dbReference type="Rhea" id="RHEA:12813"/>
        <dbReference type="ChEBI" id="CHEBI:29985"/>
        <dbReference type="ChEBI" id="CHEBI:29986"/>
        <dbReference type="EC" id="5.1.1.3"/>
    </reaction>
</comment>
<feature type="active site" description="Proton donor/acceptor" evidence="7">
    <location>
        <position position="182"/>
    </location>
</feature>
<dbReference type="PANTHER" id="PTHR21198">
    <property type="entry name" value="GLUTAMATE RACEMASE"/>
    <property type="match status" value="1"/>
</dbReference>
<dbReference type="EMBL" id="NPEF02000025">
    <property type="protein sequence ID" value="MDV6237449.1"/>
    <property type="molecule type" value="Genomic_DNA"/>
</dbReference>